<protein>
    <submittedName>
        <fullName evidence="3">OB-fold domain-containing protein</fullName>
    </submittedName>
</protein>
<sequence>MKTVLQELSVPGPTVTALTEPFWNAVKFGRLMIQHCAACHRAVFYPRTICPHCWADALTWTEATGQGRLKSYSEIWKPGHPGWIPATPYLVGLVELDEGPTMLSHILADGAKVTVGDAVHFAPTQIGDQILPCFKIT</sequence>
<dbReference type="PANTHER" id="PTHR34075">
    <property type="entry name" value="BLR3430 PROTEIN"/>
    <property type="match status" value="1"/>
</dbReference>
<feature type="domain" description="ChsH2 rubredoxin-like zinc ribbon" evidence="2">
    <location>
        <begin position="23"/>
        <end position="58"/>
    </location>
</feature>
<gene>
    <name evidence="3" type="ORF">RZ517_08025</name>
</gene>
<evidence type="ECO:0000259" key="2">
    <source>
        <dbReference type="Pfam" id="PF12172"/>
    </source>
</evidence>
<dbReference type="InterPro" id="IPR052513">
    <property type="entry name" value="Thioester_dehydratase-like"/>
</dbReference>
<reference evidence="3 4" key="1">
    <citation type="submission" date="2023-10" db="EMBL/GenBank/DDBJ databases">
        <title>Roseovarius strain S88 nov., isolated from a marine algae.</title>
        <authorList>
            <person name="Lee M.W."/>
            <person name="Lee J.K."/>
            <person name="Kim J.M."/>
            <person name="Choi D.G."/>
            <person name="Baek J.H."/>
            <person name="Bayburt H."/>
            <person name="Jung J.J."/>
            <person name="Han D.M."/>
            <person name="Jeon C.O."/>
        </authorList>
    </citation>
    <scope>NUCLEOTIDE SEQUENCE [LARGE SCALE GENOMIC DNA]</scope>
    <source>
        <strain evidence="3 4">S88</strain>
    </source>
</reference>
<proteinExistence type="predicted"/>
<dbReference type="SUPFAM" id="SSF50249">
    <property type="entry name" value="Nucleic acid-binding proteins"/>
    <property type="match status" value="1"/>
</dbReference>
<feature type="domain" description="ChsH2 C-terminal OB-fold" evidence="1">
    <location>
        <begin position="60"/>
        <end position="120"/>
    </location>
</feature>
<evidence type="ECO:0000313" key="3">
    <source>
        <dbReference type="EMBL" id="WWR48104.1"/>
    </source>
</evidence>
<dbReference type="Gene3D" id="6.10.30.10">
    <property type="match status" value="1"/>
</dbReference>
<dbReference type="Pfam" id="PF01796">
    <property type="entry name" value="OB_ChsH2_C"/>
    <property type="match status" value="1"/>
</dbReference>
<accession>A0ABZ2HPP0</accession>
<dbReference type="Pfam" id="PF12172">
    <property type="entry name" value="zf-ChsH2"/>
    <property type="match status" value="1"/>
</dbReference>
<dbReference type="RefSeq" id="WP_338550927.1">
    <property type="nucleotide sequence ID" value="NZ_CP146069.1"/>
</dbReference>
<name>A0ABZ2HPP0_9RHOB</name>
<evidence type="ECO:0000259" key="1">
    <source>
        <dbReference type="Pfam" id="PF01796"/>
    </source>
</evidence>
<dbReference type="InterPro" id="IPR002878">
    <property type="entry name" value="ChsH2_C"/>
</dbReference>
<evidence type="ECO:0000313" key="4">
    <source>
        <dbReference type="Proteomes" id="UP001364156"/>
    </source>
</evidence>
<dbReference type="PANTHER" id="PTHR34075:SF5">
    <property type="entry name" value="BLR3430 PROTEIN"/>
    <property type="match status" value="1"/>
</dbReference>
<keyword evidence="4" id="KW-1185">Reference proteome</keyword>
<dbReference type="Proteomes" id="UP001364156">
    <property type="component" value="Chromosome"/>
</dbReference>
<dbReference type="EMBL" id="CP146069">
    <property type="protein sequence ID" value="WWR48104.1"/>
    <property type="molecule type" value="Genomic_DNA"/>
</dbReference>
<dbReference type="InterPro" id="IPR022002">
    <property type="entry name" value="ChsH2_Znr"/>
</dbReference>
<organism evidence="3 4">
    <name type="scientific">Roseovarius phycicola</name>
    <dbReference type="NCBI Taxonomy" id="3080976"/>
    <lineage>
        <taxon>Bacteria</taxon>
        <taxon>Pseudomonadati</taxon>
        <taxon>Pseudomonadota</taxon>
        <taxon>Alphaproteobacteria</taxon>
        <taxon>Rhodobacterales</taxon>
        <taxon>Roseobacteraceae</taxon>
        <taxon>Roseovarius</taxon>
    </lineage>
</organism>
<dbReference type="InterPro" id="IPR012340">
    <property type="entry name" value="NA-bd_OB-fold"/>
</dbReference>